<sequence>MQREIVGVCRFSFLGRGDWKIFNNLPPESEEEVIQSLREKLFDEERLEHRFGTFETLTLPGLNAQSDRDFLFIALTSDELPEKYLDRLLKLSARYQFLEVVRMPVMRSPHAVGEAYKKFGLELDSIIQFRLDDDDTVSCHYISRLREACSTMVCDPAHRPFAVTFPNALIYGPVVSPDGATETKLMRRFVPHTGAGQAICHNKRNILQWAHNRVDRQLVSFSDPSVWVLQSYFAENDTGALTPFRIKQQKIEEIPQKQQERIIQENFPFLVAT</sequence>
<dbReference type="OrthoDB" id="7874906at2"/>
<organism evidence="1 2">
    <name type="scientific">Paracoccus alkanivorans</name>
    <dbReference type="NCBI Taxonomy" id="2116655"/>
    <lineage>
        <taxon>Bacteria</taxon>
        <taxon>Pseudomonadati</taxon>
        <taxon>Pseudomonadota</taxon>
        <taxon>Alphaproteobacteria</taxon>
        <taxon>Rhodobacterales</taxon>
        <taxon>Paracoccaceae</taxon>
        <taxon>Paracoccus</taxon>
    </lineage>
</organism>
<proteinExistence type="predicted"/>
<name>A0A3M0MPW4_9RHOB</name>
<evidence type="ECO:0000313" key="1">
    <source>
        <dbReference type="EMBL" id="RMC37760.1"/>
    </source>
</evidence>
<dbReference type="AlphaFoldDB" id="A0A3M0MPW4"/>
<comment type="caution">
    <text evidence="1">The sequence shown here is derived from an EMBL/GenBank/DDBJ whole genome shotgun (WGS) entry which is preliminary data.</text>
</comment>
<dbReference type="Proteomes" id="UP000273516">
    <property type="component" value="Unassembled WGS sequence"/>
</dbReference>
<accession>A0A3M0MPW4</accession>
<dbReference type="RefSeq" id="WP_122110844.1">
    <property type="nucleotide sequence ID" value="NZ_QOKZ01000001.1"/>
</dbReference>
<dbReference type="InterPro" id="IPR021466">
    <property type="entry name" value="Put_rhamnosyl_transferase"/>
</dbReference>
<dbReference type="Pfam" id="PF11316">
    <property type="entry name" value="Rhamno_transf"/>
    <property type="match status" value="1"/>
</dbReference>
<gene>
    <name evidence="1" type="ORF">C9E81_03210</name>
</gene>
<protein>
    <recommendedName>
        <fullName evidence="3">Rhamnosyl transferase</fullName>
    </recommendedName>
</protein>
<evidence type="ECO:0000313" key="2">
    <source>
        <dbReference type="Proteomes" id="UP000273516"/>
    </source>
</evidence>
<reference evidence="1 2" key="1">
    <citation type="submission" date="2018-07" db="EMBL/GenBank/DDBJ databases">
        <authorList>
            <person name="Zhang Y."/>
            <person name="Wang L."/>
            <person name="Ma S."/>
        </authorList>
    </citation>
    <scope>NUCLEOTIDE SEQUENCE [LARGE SCALE GENOMIC DNA]</scope>
    <source>
        <strain evidence="1 2">4-2</strain>
    </source>
</reference>
<dbReference type="EMBL" id="QOKZ01000001">
    <property type="protein sequence ID" value="RMC37760.1"/>
    <property type="molecule type" value="Genomic_DNA"/>
</dbReference>
<evidence type="ECO:0008006" key="3">
    <source>
        <dbReference type="Google" id="ProtNLM"/>
    </source>
</evidence>
<keyword evidence="2" id="KW-1185">Reference proteome</keyword>